<evidence type="ECO:0000256" key="9">
    <source>
        <dbReference type="SAM" id="SignalP"/>
    </source>
</evidence>
<dbReference type="Gene3D" id="3.40.50.1820">
    <property type="entry name" value="alpha/beta hydrolase"/>
    <property type="match status" value="1"/>
</dbReference>
<gene>
    <name evidence="10" type="ORF">GCM10022229_16000</name>
</gene>
<evidence type="ECO:0000313" key="10">
    <source>
        <dbReference type="EMBL" id="GAA3922962.1"/>
    </source>
</evidence>
<evidence type="ECO:0000256" key="4">
    <source>
        <dbReference type="ARBA" id="ARBA00022729"/>
    </source>
</evidence>
<evidence type="ECO:0000256" key="5">
    <source>
        <dbReference type="ARBA" id="ARBA00022801"/>
    </source>
</evidence>
<evidence type="ECO:0000256" key="1">
    <source>
        <dbReference type="ARBA" id="ARBA00006249"/>
    </source>
</evidence>
<comment type="caution">
    <text evidence="10">The sequence shown here is derived from an EMBL/GenBank/DDBJ whole genome shotgun (WGS) entry which is preliminary data.</text>
</comment>
<comment type="similarity">
    <text evidence="1">Belongs to the tannase family.</text>
</comment>
<proteinExistence type="inferred from homology"/>
<evidence type="ECO:0000256" key="3">
    <source>
        <dbReference type="ARBA" id="ARBA00022723"/>
    </source>
</evidence>
<keyword evidence="4 9" id="KW-0732">Signal</keyword>
<feature type="signal peptide" evidence="9">
    <location>
        <begin position="1"/>
        <end position="26"/>
    </location>
</feature>
<dbReference type="EMBL" id="BAAAZU010000006">
    <property type="protein sequence ID" value="GAA3922962.1"/>
    <property type="molecule type" value="Genomic_DNA"/>
</dbReference>
<dbReference type="PANTHER" id="PTHR33938:SF15">
    <property type="entry name" value="FERULOYL ESTERASE B-RELATED"/>
    <property type="match status" value="1"/>
</dbReference>
<keyword evidence="7" id="KW-1015">Disulfide bond</keyword>
<dbReference type="InterPro" id="IPR011118">
    <property type="entry name" value="Tannase/feruloyl_esterase"/>
</dbReference>
<dbReference type="SUPFAM" id="SSF53474">
    <property type="entry name" value="alpha/beta-Hydrolases"/>
    <property type="match status" value="1"/>
</dbReference>
<reference evidence="11" key="1">
    <citation type="journal article" date="2019" name="Int. J. Syst. Evol. Microbiol.">
        <title>The Global Catalogue of Microorganisms (GCM) 10K type strain sequencing project: providing services to taxonomists for standard genome sequencing and annotation.</title>
        <authorList>
            <consortium name="The Broad Institute Genomics Platform"/>
            <consortium name="The Broad Institute Genome Sequencing Center for Infectious Disease"/>
            <person name="Wu L."/>
            <person name="Ma J."/>
        </authorList>
    </citation>
    <scope>NUCLEOTIDE SEQUENCE [LARGE SCALE GENOMIC DNA]</scope>
    <source>
        <strain evidence="11">JCM 16916</strain>
    </source>
</reference>
<dbReference type="RefSeq" id="WP_344759438.1">
    <property type="nucleotide sequence ID" value="NZ_BAAAZU010000006.1"/>
</dbReference>
<feature type="chain" id="PRO_5046064003" evidence="9">
    <location>
        <begin position="27"/>
        <end position="511"/>
    </location>
</feature>
<evidence type="ECO:0000256" key="8">
    <source>
        <dbReference type="SAM" id="MobiDB-lite"/>
    </source>
</evidence>
<accession>A0ABP7MHE4</accession>
<keyword evidence="2" id="KW-0719">Serine esterase</keyword>
<organism evidence="10 11">
    <name type="scientific">Luteimonas lutimaris</name>
    <dbReference type="NCBI Taxonomy" id="698645"/>
    <lineage>
        <taxon>Bacteria</taxon>
        <taxon>Pseudomonadati</taxon>
        <taxon>Pseudomonadota</taxon>
        <taxon>Gammaproteobacteria</taxon>
        <taxon>Lysobacterales</taxon>
        <taxon>Lysobacteraceae</taxon>
        <taxon>Luteimonas</taxon>
    </lineage>
</organism>
<keyword evidence="11" id="KW-1185">Reference proteome</keyword>
<dbReference type="InterPro" id="IPR029058">
    <property type="entry name" value="AB_hydrolase_fold"/>
</dbReference>
<dbReference type="GO" id="GO:0016787">
    <property type="term" value="F:hydrolase activity"/>
    <property type="evidence" value="ECO:0007669"/>
    <property type="project" value="UniProtKB-KW"/>
</dbReference>
<sequence>MIRRFVTSGFAVITLLAALHASDAGAAECGRLERLELPHATITSAVIVEAGAFTPPANAAPAHGYPPLPAFCRVAGISRPVAGSSIRFEVWMPMSGWNGKFVGVGNGAWAGTMPYPAMVDTLSKGYATAATDGGHEGSPLDASFAARHPEKLVDFGHRALHETTVIAKAAIHAYYDRQASRSLFASCSTGGRQGLMEAYRYPHDYDGISSMAPANPVVALMVGSLWTSAAVSKDTASRIPPAAFDLVHKAVLAHCDANDGVRDGIIGAPQRCDFDPAALQCKPGADSVDCLTAPQVGALRAIFQGPRNPRTGQPIYPGFALGSETMLPTQASGEGPIAPVLSYFRDLVYNDPQWDFRSFDYDRDVSLAMAAHDGATGVPASGLDAYLSSGRKLLLSHGWSDPLVPPMASVEFYRAMAAHLDTEAATNARLFMIPGMGHCGGGDGPFVFDVIAILDQWVETGRAPERIVASNPPGAPARTRPLCPFPREAVYSGTGSTDDEKNFRCEPTLPH</sequence>
<dbReference type="Proteomes" id="UP001501727">
    <property type="component" value="Unassembled WGS sequence"/>
</dbReference>
<name>A0ABP7MHE4_9GAMM</name>
<dbReference type="PANTHER" id="PTHR33938">
    <property type="entry name" value="FERULOYL ESTERASE B-RELATED"/>
    <property type="match status" value="1"/>
</dbReference>
<evidence type="ECO:0000313" key="11">
    <source>
        <dbReference type="Proteomes" id="UP001501727"/>
    </source>
</evidence>
<evidence type="ECO:0000256" key="6">
    <source>
        <dbReference type="ARBA" id="ARBA00022837"/>
    </source>
</evidence>
<protein>
    <submittedName>
        <fullName evidence="10">Tannase/feruloyl esterase family alpha/beta hydrolase</fullName>
    </submittedName>
</protein>
<evidence type="ECO:0000256" key="2">
    <source>
        <dbReference type="ARBA" id="ARBA00022487"/>
    </source>
</evidence>
<dbReference type="Pfam" id="PF07519">
    <property type="entry name" value="Tannase"/>
    <property type="match status" value="1"/>
</dbReference>
<keyword evidence="5 10" id="KW-0378">Hydrolase</keyword>
<evidence type="ECO:0000256" key="7">
    <source>
        <dbReference type="ARBA" id="ARBA00023157"/>
    </source>
</evidence>
<keyword evidence="6" id="KW-0106">Calcium</keyword>
<keyword evidence="3" id="KW-0479">Metal-binding</keyword>
<feature type="region of interest" description="Disordered" evidence="8">
    <location>
        <begin position="490"/>
        <end position="511"/>
    </location>
</feature>